<dbReference type="PANTHER" id="PTHR10288">
    <property type="entry name" value="KH DOMAIN CONTAINING RNA BINDING PROTEIN"/>
    <property type="match status" value="1"/>
</dbReference>
<comment type="caution">
    <text evidence="4">The sequence shown here is derived from an EMBL/GenBank/DDBJ whole genome shotgun (WGS) entry which is preliminary data.</text>
</comment>
<evidence type="ECO:0000256" key="2">
    <source>
        <dbReference type="PROSITE-ProRule" id="PRU00117"/>
    </source>
</evidence>
<evidence type="ECO:0000259" key="3">
    <source>
        <dbReference type="SMART" id="SM00322"/>
    </source>
</evidence>
<keyword evidence="2" id="KW-0694">RNA-binding</keyword>
<dbReference type="SMART" id="SM00322">
    <property type="entry name" value="KH"/>
    <property type="match status" value="2"/>
</dbReference>
<dbReference type="GO" id="GO:0003723">
    <property type="term" value="F:RNA binding"/>
    <property type="evidence" value="ECO:0007669"/>
    <property type="project" value="UniProtKB-UniRule"/>
</dbReference>
<evidence type="ECO:0000313" key="4">
    <source>
        <dbReference type="EMBL" id="CAD6184755.1"/>
    </source>
</evidence>
<dbReference type="SUPFAM" id="SSF54791">
    <property type="entry name" value="Eukaryotic type KH-domain (KH-domain type I)"/>
    <property type="match status" value="2"/>
</dbReference>
<name>A0A8S1GMR9_9PELO</name>
<dbReference type="Proteomes" id="UP000835052">
    <property type="component" value="Unassembled WGS sequence"/>
</dbReference>
<dbReference type="Pfam" id="PF00013">
    <property type="entry name" value="KH_1"/>
    <property type="match status" value="2"/>
</dbReference>
<dbReference type="InterPro" id="IPR036612">
    <property type="entry name" value="KH_dom_type_1_sf"/>
</dbReference>
<protein>
    <recommendedName>
        <fullName evidence="3">K Homology domain-containing protein</fullName>
    </recommendedName>
</protein>
<accession>A0A8S1GMR9</accession>
<evidence type="ECO:0000313" key="5">
    <source>
        <dbReference type="Proteomes" id="UP000835052"/>
    </source>
</evidence>
<reference evidence="4" key="1">
    <citation type="submission" date="2020-10" db="EMBL/GenBank/DDBJ databases">
        <authorList>
            <person name="Kikuchi T."/>
        </authorList>
    </citation>
    <scope>NUCLEOTIDE SEQUENCE</scope>
    <source>
        <strain evidence="4">NKZ352</strain>
    </source>
</reference>
<sequence length="187" mass="21093">MFKNFQRSFSDVISLDLTDLLDCDLIGELIGPQGANITSIEKKHNVIVELKNEEMKLTISVTGLYWDVKSAYVEVFQLLNEIRNNATSHCVRIPSRMIGFLIGRHGSKINHIRGETGVSIEINRPLDKNSNQSSFATLVIIGNNRSILAALHLIKDRLDSFEVPPEYEIRSHLVENLKQATGDDEDF</sequence>
<dbReference type="OrthoDB" id="442947at2759"/>
<dbReference type="InterPro" id="IPR004087">
    <property type="entry name" value="KH_dom"/>
</dbReference>
<gene>
    <name evidence="4" type="ORF">CAUJ_LOCUS674</name>
</gene>
<proteinExistence type="predicted"/>
<dbReference type="InterPro" id="IPR004088">
    <property type="entry name" value="KH_dom_type_1"/>
</dbReference>
<dbReference type="Gene3D" id="3.30.1370.10">
    <property type="entry name" value="K Homology domain, type 1"/>
    <property type="match status" value="2"/>
</dbReference>
<keyword evidence="5" id="KW-1185">Reference proteome</keyword>
<keyword evidence="1" id="KW-0677">Repeat</keyword>
<dbReference type="EMBL" id="CAJGYM010000001">
    <property type="protein sequence ID" value="CAD6184755.1"/>
    <property type="molecule type" value="Genomic_DNA"/>
</dbReference>
<dbReference type="AlphaFoldDB" id="A0A8S1GMR9"/>
<feature type="domain" description="K Homology" evidence="3">
    <location>
        <begin position="9"/>
        <end position="80"/>
    </location>
</feature>
<feature type="domain" description="K Homology" evidence="3">
    <location>
        <begin position="85"/>
        <end position="159"/>
    </location>
</feature>
<dbReference type="PROSITE" id="PS50084">
    <property type="entry name" value="KH_TYPE_1"/>
    <property type="match status" value="2"/>
</dbReference>
<organism evidence="4 5">
    <name type="scientific">Caenorhabditis auriculariae</name>
    <dbReference type="NCBI Taxonomy" id="2777116"/>
    <lineage>
        <taxon>Eukaryota</taxon>
        <taxon>Metazoa</taxon>
        <taxon>Ecdysozoa</taxon>
        <taxon>Nematoda</taxon>
        <taxon>Chromadorea</taxon>
        <taxon>Rhabditida</taxon>
        <taxon>Rhabditina</taxon>
        <taxon>Rhabditomorpha</taxon>
        <taxon>Rhabditoidea</taxon>
        <taxon>Rhabditidae</taxon>
        <taxon>Peloderinae</taxon>
        <taxon>Caenorhabditis</taxon>
    </lineage>
</organism>
<evidence type="ECO:0000256" key="1">
    <source>
        <dbReference type="ARBA" id="ARBA00022737"/>
    </source>
</evidence>